<dbReference type="AlphaFoldDB" id="A0A2T2XJ14"/>
<name>A0A2T2XJ14_9FIRM</name>
<sequence>MEIGLVKARGLGFAHPVSCRLNPGVTWLSGSNAMGLATMLQWWSLSRVPTYGTLFVDEQKWQDLTPRRQAYYRRKIGFKPRVDTLPEHIRVERALAYWAALWECDDPAFTAKNVMEDWGLDLIADRRLGTLSLGEQQRLLLAASSLMDPEVWILEEPWNGLDTEARVLLMDRIMRMPPDGSVVVSDVAWPGDLLEWDCHGDITGCEVIWVYR</sequence>
<evidence type="ECO:0000313" key="6">
    <source>
        <dbReference type="Proteomes" id="UP000242972"/>
    </source>
</evidence>
<organism evidence="5 6">
    <name type="scientific">Sulfobacillus benefaciens</name>
    <dbReference type="NCBI Taxonomy" id="453960"/>
    <lineage>
        <taxon>Bacteria</taxon>
        <taxon>Bacillati</taxon>
        <taxon>Bacillota</taxon>
        <taxon>Clostridia</taxon>
        <taxon>Eubacteriales</taxon>
        <taxon>Clostridiales Family XVII. Incertae Sedis</taxon>
        <taxon>Sulfobacillus</taxon>
    </lineage>
</organism>
<dbReference type="GO" id="GO:0016887">
    <property type="term" value="F:ATP hydrolysis activity"/>
    <property type="evidence" value="ECO:0007669"/>
    <property type="project" value="InterPro"/>
</dbReference>
<evidence type="ECO:0000256" key="2">
    <source>
        <dbReference type="ARBA" id="ARBA00022741"/>
    </source>
</evidence>
<evidence type="ECO:0000259" key="4">
    <source>
        <dbReference type="Pfam" id="PF00005"/>
    </source>
</evidence>
<keyword evidence="3" id="KW-0067">ATP-binding</keyword>
<reference evidence="5 6" key="1">
    <citation type="journal article" date="2014" name="BMC Genomics">
        <title>Comparison of environmental and isolate Sulfobacillus genomes reveals diverse carbon, sulfur, nitrogen, and hydrogen metabolisms.</title>
        <authorList>
            <person name="Justice N.B."/>
            <person name="Norman A."/>
            <person name="Brown C.T."/>
            <person name="Singh A."/>
            <person name="Thomas B.C."/>
            <person name="Banfield J.F."/>
        </authorList>
    </citation>
    <scope>NUCLEOTIDE SEQUENCE [LARGE SCALE GENOMIC DNA]</scope>
    <source>
        <strain evidence="5">AMDSBA4</strain>
    </source>
</reference>
<evidence type="ECO:0000256" key="1">
    <source>
        <dbReference type="ARBA" id="ARBA00022448"/>
    </source>
</evidence>
<dbReference type="InterPro" id="IPR027417">
    <property type="entry name" value="P-loop_NTPase"/>
</dbReference>
<evidence type="ECO:0000313" key="5">
    <source>
        <dbReference type="EMBL" id="PSR34502.1"/>
    </source>
</evidence>
<keyword evidence="1" id="KW-0813">Transport</keyword>
<dbReference type="Gene3D" id="3.40.50.300">
    <property type="entry name" value="P-loop containing nucleotide triphosphate hydrolases"/>
    <property type="match status" value="1"/>
</dbReference>
<dbReference type="PANTHER" id="PTHR42939">
    <property type="entry name" value="ABC TRANSPORTER ATP-BINDING PROTEIN ALBC-RELATED"/>
    <property type="match status" value="1"/>
</dbReference>
<proteinExistence type="predicted"/>
<dbReference type="PANTHER" id="PTHR42939:SF1">
    <property type="entry name" value="ABC TRANSPORTER ATP-BINDING PROTEIN ALBC-RELATED"/>
    <property type="match status" value="1"/>
</dbReference>
<feature type="domain" description="ABC transporter" evidence="4">
    <location>
        <begin position="16"/>
        <end position="158"/>
    </location>
</feature>
<dbReference type="GO" id="GO:0005524">
    <property type="term" value="F:ATP binding"/>
    <property type="evidence" value="ECO:0007669"/>
    <property type="project" value="UniProtKB-KW"/>
</dbReference>
<keyword evidence="2" id="KW-0547">Nucleotide-binding</keyword>
<dbReference type="EMBL" id="PXYW01000008">
    <property type="protein sequence ID" value="PSR34502.1"/>
    <property type="molecule type" value="Genomic_DNA"/>
</dbReference>
<evidence type="ECO:0000256" key="3">
    <source>
        <dbReference type="ARBA" id="ARBA00022840"/>
    </source>
</evidence>
<dbReference type="SUPFAM" id="SSF52540">
    <property type="entry name" value="P-loop containing nucleoside triphosphate hydrolases"/>
    <property type="match status" value="1"/>
</dbReference>
<comment type="caution">
    <text evidence="5">The sequence shown here is derived from an EMBL/GenBank/DDBJ whole genome shotgun (WGS) entry which is preliminary data.</text>
</comment>
<dbReference type="Pfam" id="PF00005">
    <property type="entry name" value="ABC_tran"/>
    <property type="match status" value="1"/>
</dbReference>
<dbReference type="InterPro" id="IPR003439">
    <property type="entry name" value="ABC_transporter-like_ATP-bd"/>
</dbReference>
<dbReference type="Proteomes" id="UP000242972">
    <property type="component" value="Unassembled WGS sequence"/>
</dbReference>
<gene>
    <name evidence="5" type="ORF">C7B46_05035</name>
</gene>
<accession>A0A2T2XJ14</accession>
<protein>
    <recommendedName>
        <fullName evidence="4">ABC transporter domain-containing protein</fullName>
    </recommendedName>
</protein>
<dbReference type="InterPro" id="IPR051782">
    <property type="entry name" value="ABC_Transporter_VariousFunc"/>
</dbReference>